<evidence type="ECO:0000256" key="1">
    <source>
        <dbReference type="SAM" id="SignalP"/>
    </source>
</evidence>
<feature type="signal peptide" evidence="1">
    <location>
        <begin position="1"/>
        <end position="18"/>
    </location>
</feature>
<dbReference type="OrthoDB" id="5370830at2759"/>
<keyword evidence="3" id="KW-1185">Reference proteome</keyword>
<dbReference type="PANTHER" id="PTHR38850">
    <property type="entry name" value="CERATO-PLATANIN"/>
    <property type="match status" value="1"/>
</dbReference>
<dbReference type="Proteomes" id="UP000275385">
    <property type="component" value="Unassembled WGS sequence"/>
</dbReference>
<keyword evidence="1" id="KW-0732">Signal</keyword>
<comment type="caution">
    <text evidence="2">The sequence shown here is derived from an EMBL/GenBank/DDBJ whole genome shotgun (WGS) entry which is preliminary data.</text>
</comment>
<name>A0A420YMV7_9PEZI</name>
<evidence type="ECO:0000313" key="2">
    <source>
        <dbReference type="EMBL" id="RKU49145.1"/>
    </source>
</evidence>
<organism evidence="2 3">
    <name type="scientific">Coniochaeta pulveracea</name>
    <dbReference type="NCBI Taxonomy" id="177199"/>
    <lineage>
        <taxon>Eukaryota</taxon>
        <taxon>Fungi</taxon>
        <taxon>Dikarya</taxon>
        <taxon>Ascomycota</taxon>
        <taxon>Pezizomycotina</taxon>
        <taxon>Sordariomycetes</taxon>
        <taxon>Sordariomycetidae</taxon>
        <taxon>Coniochaetales</taxon>
        <taxon>Coniochaetaceae</taxon>
        <taxon>Coniochaeta</taxon>
    </lineage>
</organism>
<dbReference type="EMBL" id="QVQW01000002">
    <property type="protein sequence ID" value="RKU49145.1"/>
    <property type="molecule type" value="Genomic_DNA"/>
</dbReference>
<dbReference type="AlphaFoldDB" id="A0A420YMV7"/>
<dbReference type="STRING" id="177199.A0A420YMV7"/>
<reference evidence="2 3" key="1">
    <citation type="submission" date="2018-08" db="EMBL/GenBank/DDBJ databases">
        <title>Draft genome of the lignicolous fungus Coniochaeta pulveracea.</title>
        <authorList>
            <person name="Borstlap C.J."/>
            <person name="De Witt R.N."/>
            <person name="Botha A."/>
            <person name="Volschenk H."/>
        </authorList>
    </citation>
    <scope>NUCLEOTIDE SEQUENCE [LARGE SCALE GENOMIC DNA]</scope>
    <source>
        <strain evidence="2 3">CAB683</strain>
    </source>
</reference>
<evidence type="ECO:0000313" key="3">
    <source>
        <dbReference type="Proteomes" id="UP000275385"/>
    </source>
</evidence>
<dbReference type="PANTHER" id="PTHR38850:SF2">
    <property type="entry name" value="CERATO-PLATANIN"/>
    <property type="match status" value="1"/>
</dbReference>
<proteinExistence type="predicted"/>
<evidence type="ECO:0008006" key="4">
    <source>
        <dbReference type="Google" id="ProtNLM"/>
    </source>
</evidence>
<protein>
    <recommendedName>
        <fullName evidence="4">Cerato-platanin</fullName>
    </recommendedName>
</protein>
<sequence length="216" mass="22837">MFLSALFTLSTAILGATAYQISGNPHDSYSSSVGVLGCHIDTNRVAYFPQAVDCNNICVRVSANGRSVNLLRIDQSGGAYDMSYDAWNYLVTGQSATAHPVAGGGVTMDVQDVDVSECFGLLHTAGSKLPLSASNSMNYLSNCISQNSWVGKNTVLYNIQDAQCRYGIDETCGIPNFAAGINQATCPHQLGVATPLHSPPVCDIKYPTGQTVCVNA</sequence>
<gene>
    <name evidence="2" type="ORF">DL546_008183</name>
</gene>
<feature type="chain" id="PRO_5019143311" description="Cerato-platanin" evidence="1">
    <location>
        <begin position="19"/>
        <end position="216"/>
    </location>
</feature>
<accession>A0A420YMV7</accession>